<proteinExistence type="predicted"/>
<reference evidence="1 2" key="1">
    <citation type="journal article" date="2014" name="Virus Genes">
        <title>Complete genome sequence of Courdo11 virus, a member of the family Mimiviridae.</title>
        <authorList>
            <person name="Yoosuf N."/>
            <person name="Pagnier I."/>
            <person name="Fournous G."/>
            <person name="Robert C."/>
            <person name="La Scola B."/>
            <person name="Raoult D."/>
            <person name="Colson P."/>
        </authorList>
    </citation>
    <scope>NUCLEOTIDE SEQUENCE [LARGE SCALE GENOMIC DNA]</scope>
</reference>
<accession>K7YVV1</accession>
<sequence length="43" mass="5094">MEILIAVIISFVVYFIAKELMEHASNLKKIKKIYMKEKKLPEI</sequence>
<organism evidence="1 2">
    <name type="scientific">Megavirus courdo11</name>
    <dbReference type="NCBI Taxonomy" id="1128140"/>
    <lineage>
        <taxon>Viruses</taxon>
        <taxon>Varidnaviria</taxon>
        <taxon>Bamfordvirae</taxon>
        <taxon>Nucleocytoviricota</taxon>
        <taxon>Megaviricetes</taxon>
        <taxon>Imitervirales</taxon>
        <taxon>Mimiviridae</taxon>
        <taxon>Megamimivirinae</taxon>
        <taxon>Megavirus</taxon>
        <taxon>Megavirus chilense</taxon>
    </lineage>
</organism>
<keyword evidence="1" id="KW-0808">Transferase</keyword>
<dbReference type="GO" id="GO:0016301">
    <property type="term" value="F:kinase activity"/>
    <property type="evidence" value="ECO:0007669"/>
    <property type="project" value="UniProtKB-KW"/>
</dbReference>
<gene>
    <name evidence="1" type="ORF">CE11_00436</name>
</gene>
<evidence type="ECO:0000313" key="1">
    <source>
        <dbReference type="EMBL" id="AFX92463.1"/>
    </source>
</evidence>
<dbReference type="Proteomes" id="UP000241137">
    <property type="component" value="Segment"/>
</dbReference>
<protein>
    <submittedName>
        <fullName evidence="1">Uridine kinase</fullName>
    </submittedName>
</protein>
<dbReference type="EMBL" id="JX975216">
    <property type="protein sequence ID" value="AFX92463.1"/>
    <property type="molecule type" value="Genomic_DNA"/>
</dbReference>
<name>K7YVV1_9VIRU</name>
<evidence type="ECO:0000313" key="2">
    <source>
        <dbReference type="Proteomes" id="UP000241137"/>
    </source>
</evidence>
<keyword evidence="1" id="KW-0418">Kinase</keyword>